<dbReference type="Pfam" id="PF00447">
    <property type="entry name" value="HSF_DNA-bind"/>
    <property type="match status" value="1"/>
</dbReference>
<evidence type="ECO:0000313" key="11">
    <source>
        <dbReference type="EMBL" id="KAK3210462.1"/>
    </source>
</evidence>
<dbReference type="PRINTS" id="PR00056">
    <property type="entry name" value="HSFDOMAIN"/>
</dbReference>
<keyword evidence="2" id="KW-0597">Phosphoprotein</keyword>
<dbReference type="FunFam" id="1.10.10.10:FF:000057">
    <property type="entry name" value="Heat shock transcription factor 1"/>
    <property type="match status" value="1"/>
</dbReference>
<evidence type="ECO:0000256" key="9">
    <source>
        <dbReference type="SAM" id="MobiDB-lite"/>
    </source>
</evidence>
<evidence type="ECO:0000256" key="5">
    <source>
        <dbReference type="ARBA" id="ARBA00023125"/>
    </source>
</evidence>
<evidence type="ECO:0000256" key="4">
    <source>
        <dbReference type="ARBA" id="ARBA00023016"/>
    </source>
</evidence>
<evidence type="ECO:0000313" key="12">
    <source>
        <dbReference type="Proteomes" id="UP001281410"/>
    </source>
</evidence>
<dbReference type="SUPFAM" id="SSF46785">
    <property type="entry name" value="Winged helix' DNA-binding domain"/>
    <property type="match status" value="1"/>
</dbReference>
<accession>A0AAE0ABY3</accession>
<reference evidence="11" key="1">
    <citation type="journal article" date="2023" name="Plant J.">
        <title>Genome sequences and population genomics provide insights into the demographic history, inbreeding, and mutation load of two 'living fossil' tree species of Dipteronia.</title>
        <authorList>
            <person name="Feng Y."/>
            <person name="Comes H.P."/>
            <person name="Chen J."/>
            <person name="Zhu S."/>
            <person name="Lu R."/>
            <person name="Zhang X."/>
            <person name="Li P."/>
            <person name="Qiu J."/>
            <person name="Olsen K.M."/>
            <person name="Qiu Y."/>
        </authorList>
    </citation>
    <scope>NUCLEOTIDE SEQUENCE</scope>
    <source>
        <strain evidence="11">NBL</strain>
    </source>
</reference>
<dbReference type="Gene3D" id="1.10.10.10">
    <property type="entry name" value="Winged helix-like DNA-binding domain superfamily/Winged helix DNA-binding domain"/>
    <property type="match status" value="1"/>
</dbReference>
<dbReference type="GO" id="GO:0005634">
    <property type="term" value="C:nucleus"/>
    <property type="evidence" value="ECO:0007669"/>
    <property type="project" value="UniProtKB-SubCell"/>
</dbReference>
<dbReference type="GO" id="GO:0034605">
    <property type="term" value="P:cellular response to heat"/>
    <property type="evidence" value="ECO:0007669"/>
    <property type="project" value="TreeGrafter"/>
</dbReference>
<dbReference type="Proteomes" id="UP001281410">
    <property type="component" value="Unassembled WGS sequence"/>
</dbReference>
<dbReference type="InterPro" id="IPR036388">
    <property type="entry name" value="WH-like_DNA-bd_sf"/>
</dbReference>
<keyword evidence="3" id="KW-0805">Transcription regulation</keyword>
<keyword evidence="4" id="KW-0346">Stress response</keyword>
<feature type="region of interest" description="Disordered" evidence="9">
    <location>
        <begin position="57"/>
        <end position="80"/>
    </location>
</feature>
<gene>
    <name evidence="11" type="ORF">Dsin_015168</name>
</gene>
<evidence type="ECO:0000256" key="7">
    <source>
        <dbReference type="ARBA" id="ARBA00023242"/>
    </source>
</evidence>
<dbReference type="GO" id="GO:0003700">
    <property type="term" value="F:DNA-binding transcription factor activity"/>
    <property type="evidence" value="ECO:0007669"/>
    <property type="project" value="InterPro"/>
</dbReference>
<evidence type="ECO:0000259" key="10">
    <source>
        <dbReference type="PROSITE" id="PS00434"/>
    </source>
</evidence>
<dbReference type="GO" id="GO:0006357">
    <property type="term" value="P:regulation of transcription by RNA polymerase II"/>
    <property type="evidence" value="ECO:0007669"/>
    <property type="project" value="TreeGrafter"/>
</dbReference>
<name>A0AAE0ABY3_9ROSI</name>
<keyword evidence="7" id="KW-0539">Nucleus</keyword>
<evidence type="ECO:0000256" key="8">
    <source>
        <dbReference type="ARBA" id="ARBA00061350"/>
    </source>
</evidence>
<keyword evidence="12" id="KW-1185">Reference proteome</keyword>
<feature type="domain" description="HSF-type DNA-binding" evidence="10">
    <location>
        <begin position="176"/>
        <end position="200"/>
    </location>
</feature>
<dbReference type="PROSITE" id="PS00434">
    <property type="entry name" value="HSF_DOMAIN"/>
    <property type="match status" value="1"/>
</dbReference>
<dbReference type="InterPro" id="IPR000232">
    <property type="entry name" value="HSF_DNA-bd"/>
</dbReference>
<dbReference type="InterPro" id="IPR036390">
    <property type="entry name" value="WH_DNA-bd_sf"/>
</dbReference>
<comment type="caution">
    <text evidence="11">The sequence shown here is derived from an EMBL/GenBank/DDBJ whole genome shotgun (WGS) entry which is preliminary data.</text>
</comment>
<dbReference type="PANTHER" id="PTHR10015:SF298">
    <property type="entry name" value="HEAT STRESS TRANSCRIPTION FACTOR A-9"/>
    <property type="match status" value="1"/>
</dbReference>
<protein>
    <recommendedName>
        <fullName evidence="10">HSF-type DNA-binding domain-containing protein</fullName>
    </recommendedName>
</protein>
<dbReference type="EMBL" id="JANJYJ010000005">
    <property type="protein sequence ID" value="KAK3210462.1"/>
    <property type="molecule type" value="Genomic_DNA"/>
</dbReference>
<evidence type="ECO:0000256" key="6">
    <source>
        <dbReference type="ARBA" id="ARBA00023163"/>
    </source>
</evidence>
<dbReference type="GO" id="GO:0000978">
    <property type="term" value="F:RNA polymerase II cis-regulatory region sequence-specific DNA binding"/>
    <property type="evidence" value="ECO:0007669"/>
    <property type="project" value="TreeGrafter"/>
</dbReference>
<organism evidence="11 12">
    <name type="scientific">Dipteronia sinensis</name>
    <dbReference type="NCBI Taxonomy" id="43782"/>
    <lineage>
        <taxon>Eukaryota</taxon>
        <taxon>Viridiplantae</taxon>
        <taxon>Streptophyta</taxon>
        <taxon>Embryophyta</taxon>
        <taxon>Tracheophyta</taxon>
        <taxon>Spermatophyta</taxon>
        <taxon>Magnoliopsida</taxon>
        <taxon>eudicotyledons</taxon>
        <taxon>Gunneridae</taxon>
        <taxon>Pentapetalae</taxon>
        <taxon>rosids</taxon>
        <taxon>malvids</taxon>
        <taxon>Sapindales</taxon>
        <taxon>Sapindaceae</taxon>
        <taxon>Hippocastanoideae</taxon>
        <taxon>Acereae</taxon>
        <taxon>Dipteronia</taxon>
    </lineage>
</organism>
<evidence type="ECO:0000256" key="1">
    <source>
        <dbReference type="ARBA" id="ARBA00004123"/>
    </source>
</evidence>
<sequence length="488" mass="54682">MVVPHFDSGGGGGTFSSYISTLLSKPRTQEAENGRPLEGDLCTVKKEREQMTILSDYGTHCGGGGGTSSSSSSMPTLENNPEDGFVRIKEEEDEEVFDDINNGVGGKININGSSSSSSSAALAKPMEGLNDSGPPPFLKKIYEMVEDPETDLVVSWSVNRSSFVVWDSHGFSENLLPKYFKHKNFSSFIRQLNTYGFRKVHSDRWEFANEKFQGGKKHLLKNIKRRSRFNKYHDGALTCVDSNKFGMEIEIESLKDDQDTLKMEILKLRQQQEDSQIQMSAVNERIRCAECKQQQIMSFFVKVAKYPNLVQQLIHKRRQPSRELDGGEFSKRKRLLASPDPESLPETMDNSQNIHYRNQAQEQLASMQCELNDILPHSTNTDTIQKAQFTASMEDEFCNPDQDLRGNNVMCGTSPQDTSSVYQVLVGNLFGDSSILENNVSDEEVAVNDTQIFHELEDLIRKPCHWTGNGYAGEQAGCAVGSMLCDMP</sequence>
<keyword evidence="5" id="KW-0238">DNA-binding</keyword>
<keyword evidence="6" id="KW-0804">Transcription</keyword>
<dbReference type="AlphaFoldDB" id="A0AAE0ABY3"/>
<comment type="similarity">
    <text evidence="8">Belongs to the HSF family. Class A subfamily.</text>
</comment>
<dbReference type="SMART" id="SM00415">
    <property type="entry name" value="HSF"/>
    <property type="match status" value="1"/>
</dbReference>
<evidence type="ECO:0000256" key="3">
    <source>
        <dbReference type="ARBA" id="ARBA00023015"/>
    </source>
</evidence>
<feature type="region of interest" description="Disordered" evidence="9">
    <location>
        <begin position="317"/>
        <end position="349"/>
    </location>
</feature>
<dbReference type="PANTHER" id="PTHR10015">
    <property type="entry name" value="HEAT SHOCK TRANSCRIPTION FACTOR"/>
    <property type="match status" value="1"/>
</dbReference>
<comment type="subcellular location">
    <subcellularLocation>
        <location evidence="1">Nucleus</location>
    </subcellularLocation>
</comment>
<proteinExistence type="inferred from homology"/>
<feature type="compositionally biased region" description="Basic and acidic residues" evidence="9">
    <location>
        <begin position="320"/>
        <end position="330"/>
    </location>
</feature>
<evidence type="ECO:0000256" key="2">
    <source>
        <dbReference type="ARBA" id="ARBA00022553"/>
    </source>
</evidence>